<reference evidence="1 2" key="1">
    <citation type="submission" date="2016-11" db="EMBL/GenBank/DDBJ databases">
        <authorList>
            <person name="Jaros S."/>
            <person name="Januszkiewicz K."/>
            <person name="Wedrychowicz H."/>
        </authorList>
    </citation>
    <scope>NUCLEOTIDE SEQUENCE [LARGE SCALE GENOMIC DNA]</scope>
    <source>
        <strain evidence="1 2">DSM 19557</strain>
    </source>
</reference>
<name>A0A1M6RPP6_9AQUI</name>
<dbReference type="Proteomes" id="UP000189810">
    <property type="component" value="Chromosome I"/>
</dbReference>
<proteinExistence type="predicted"/>
<dbReference type="STRING" id="381751.SAMN05444391_0727"/>
<dbReference type="RefSeq" id="WP_231967161.1">
    <property type="nucleotide sequence ID" value="NZ_LT670846.1"/>
</dbReference>
<dbReference type="InterPro" id="IPR005247">
    <property type="entry name" value="YbhB_YbcL/LppC-like"/>
</dbReference>
<dbReference type="InterPro" id="IPR036610">
    <property type="entry name" value="PEBP-like_sf"/>
</dbReference>
<dbReference type="EMBL" id="LT670846">
    <property type="protein sequence ID" value="SHK34452.1"/>
    <property type="molecule type" value="Genomic_DNA"/>
</dbReference>
<evidence type="ECO:0000313" key="2">
    <source>
        <dbReference type="Proteomes" id="UP000189810"/>
    </source>
</evidence>
<dbReference type="NCBIfam" id="TIGR00481">
    <property type="entry name" value="YbhB/YbcL family Raf kinase inhibitor-like protein"/>
    <property type="match status" value="1"/>
</dbReference>
<dbReference type="Gene3D" id="3.90.280.10">
    <property type="entry name" value="PEBP-like"/>
    <property type="match status" value="1"/>
</dbReference>
<dbReference type="PANTHER" id="PTHR30289:SF1">
    <property type="entry name" value="PEBP (PHOSPHATIDYLETHANOLAMINE-BINDING PROTEIN) FAMILY PROTEIN"/>
    <property type="match status" value="1"/>
</dbReference>
<gene>
    <name evidence="1" type="ORF">SAMN05444391_0727</name>
</gene>
<dbReference type="SUPFAM" id="SSF49777">
    <property type="entry name" value="PEBP-like"/>
    <property type="match status" value="1"/>
</dbReference>
<evidence type="ECO:0000313" key="1">
    <source>
        <dbReference type="EMBL" id="SHK34452.1"/>
    </source>
</evidence>
<organism evidence="1 2">
    <name type="scientific">Thermocrinis minervae</name>
    <dbReference type="NCBI Taxonomy" id="381751"/>
    <lineage>
        <taxon>Bacteria</taxon>
        <taxon>Pseudomonadati</taxon>
        <taxon>Aquificota</taxon>
        <taxon>Aquificia</taxon>
        <taxon>Aquificales</taxon>
        <taxon>Aquificaceae</taxon>
        <taxon>Thermocrinis</taxon>
    </lineage>
</organism>
<dbReference type="PANTHER" id="PTHR30289">
    <property type="entry name" value="UNCHARACTERIZED PROTEIN YBCL-RELATED"/>
    <property type="match status" value="1"/>
</dbReference>
<accession>A0A1M6RPP6</accession>
<dbReference type="AlphaFoldDB" id="A0A1M6RPP6"/>
<keyword evidence="2" id="KW-1185">Reference proteome</keyword>
<dbReference type="Pfam" id="PF01161">
    <property type="entry name" value="PBP"/>
    <property type="match status" value="1"/>
</dbReference>
<sequence>MRPLVASMVFLGFLSFQSKGMELKSSAFKNGQEIPRKYTCDGVNISPELSWENPPSGAKSYVLIMEDPDAPYGTFTHWVVYDIPAHVRSLKEGFPKADQVDGIKQGINDFGYVGYGGPCPPKGHGYHRYIFKLYVLSVESLNLPPKATKKQVEESIRGKVLAEGRLVGKYRR</sequence>
<dbReference type="InterPro" id="IPR008914">
    <property type="entry name" value="PEBP"/>
</dbReference>
<protein>
    <submittedName>
        <fullName evidence="1">Phospholipid-binding protein, PBP family</fullName>
    </submittedName>
</protein>
<dbReference type="CDD" id="cd00865">
    <property type="entry name" value="PEBP_bact_arch"/>
    <property type="match status" value="1"/>
</dbReference>